<keyword evidence="2" id="KW-1185">Reference proteome</keyword>
<reference evidence="1 2" key="1">
    <citation type="submission" date="2019-01" db="EMBL/GenBank/DDBJ databases">
        <title>Blautia sp. nov. KGMB01111 isolated human feces.</title>
        <authorList>
            <person name="Park J.-E."/>
            <person name="Kim J.-S."/>
            <person name="Park S.-H."/>
        </authorList>
    </citation>
    <scope>NUCLEOTIDE SEQUENCE [LARGE SCALE GENOMIC DNA]</scope>
    <source>
        <strain evidence="1 2">KGMB01111</strain>
    </source>
</reference>
<organism evidence="1 2">
    <name type="scientific">Blautia faecicola</name>
    <dbReference type="NCBI Taxonomy" id="2509240"/>
    <lineage>
        <taxon>Bacteria</taxon>
        <taxon>Bacillati</taxon>
        <taxon>Bacillota</taxon>
        <taxon>Clostridia</taxon>
        <taxon>Lachnospirales</taxon>
        <taxon>Lachnospiraceae</taxon>
        <taxon>Blautia</taxon>
    </lineage>
</organism>
<sequence length="225" mass="25281">MKKKILVALGIGIVVIAGAGTVYATRSQEAKNSSNQAYELGQMIQEQDKETDTSDELYAVGKDIQITKQEMENHEKRFALGEEDAQDSVTDDGKSSEEKAFQALVRRKTLAVAAEAAGYTVSDTELDQIVSEKREAMDAGIDDPENKEYGEILKALYDSFGGEDQYWEYMREETRTSAEIEKYFADKEKEYKEQLGSDGETAQTWDEAREELVDQLIAEQDVKTI</sequence>
<dbReference type="OrthoDB" id="2068329at2"/>
<gene>
    <name evidence="1" type="ORF">ETP43_10020</name>
</gene>
<dbReference type="InterPro" id="IPR027304">
    <property type="entry name" value="Trigger_fact/SurA_dom_sf"/>
</dbReference>
<proteinExistence type="predicted"/>
<evidence type="ECO:0000313" key="1">
    <source>
        <dbReference type="EMBL" id="RXS75518.1"/>
    </source>
</evidence>
<dbReference type="EMBL" id="SDKC01000001">
    <property type="protein sequence ID" value="RXS75518.1"/>
    <property type="molecule type" value="Genomic_DNA"/>
</dbReference>
<protein>
    <submittedName>
        <fullName evidence="1">Uncharacterized protein</fullName>
    </submittedName>
</protein>
<dbReference type="Proteomes" id="UP000290106">
    <property type="component" value="Unassembled WGS sequence"/>
</dbReference>
<evidence type="ECO:0000313" key="2">
    <source>
        <dbReference type="Proteomes" id="UP000290106"/>
    </source>
</evidence>
<dbReference type="RefSeq" id="WP_129257947.1">
    <property type="nucleotide sequence ID" value="NZ_SDKC01000001.1"/>
</dbReference>
<dbReference type="SUPFAM" id="SSF109998">
    <property type="entry name" value="Triger factor/SurA peptide-binding domain-like"/>
    <property type="match status" value="1"/>
</dbReference>
<name>A0A4Q1RIT1_9FIRM</name>
<comment type="caution">
    <text evidence="1">The sequence shown here is derived from an EMBL/GenBank/DDBJ whole genome shotgun (WGS) entry which is preliminary data.</text>
</comment>
<dbReference type="AlphaFoldDB" id="A0A4Q1RIT1"/>
<accession>A0A4Q1RIT1</accession>